<gene>
    <name evidence="2" type="ORF">GCM10017584_09560</name>
</gene>
<evidence type="ECO:0008006" key="4">
    <source>
        <dbReference type="Google" id="ProtNLM"/>
    </source>
</evidence>
<accession>A0A9W6H816</accession>
<organism evidence="2 3">
    <name type="scientific">Leifsonia poae</name>
    <dbReference type="NCBI Taxonomy" id="110933"/>
    <lineage>
        <taxon>Bacteria</taxon>
        <taxon>Bacillati</taxon>
        <taxon>Actinomycetota</taxon>
        <taxon>Actinomycetes</taxon>
        <taxon>Micrococcales</taxon>
        <taxon>Microbacteriaceae</taxon>
        <taxon>Leifsonia</taxon>
    </lineage>
</organism>
<evidence type="ECO:0000313" key="2">
    <source>
        <dbReference type="EMBL" id="GLJ75382.1"/>
    </source>
</evidence>
<reference evidence="2" key="1">
    <citation type="journal article" date="2014" name="Int. J. Syst. Evol. Microbiol.">
        <title>Complete genome sequence of Corynebacterium casei LMG S-19264T (=DSM 44701T), isolated from a smear-ripened cheese.</title>
        <authorList>
            <consortium name="US DOE Joint Genome Institute (JGI-PGF)"/>
            <person name="Walter F."/>
            <person name="Albersmeier A."/>
            <person name="Kalinowski J."/>
            <person name="Ruckert C."/>
        </authorList>
    </citation>
    <scope>NUCLEOTIDE SEQUENCE</scope>
    <source>
        <strain evidence="2">VKM Ac-1401</strain>
    </source>
</reference>
<name>A0A9W6H816_9MICO</name>
<evidence type="ECO:0000256" key="1">
    <source>
        <dbReference type="SAM" id="Phobius"/>
    </source>
</evidence>
<comment type="caution">
    <text evidence="2">The sequence shown here is derived from an EMBL/GenBank/DDBJ whole genome shotgun (WGS) entry which is preliminary data.</text>
</comment>
<feature type="transmembrane region" description="Helical" evidence="1">
    <location>
        <begin position="21"/>
        <end position="38"/>
    </location>
</feature>
<keyword evidence="1" id="KW-1133">Transmembrane helix</keyword>
<sequence>MTAHQSDTTENGFVRYLKRKWLAILLVVLLLIVAIQNGVGNDQATIFLLWTQLTIPTWLLVLVVFLIGGIVGWVFARNRAARRARR</sequence>
<keyword evidence="1" id="KW-0812">Transmembrane</keyword>
<dbReference type="RefSeq" id="WP_271176063.1">
    <property type="nucleotide sequence ID" value="NZ_BAAAJO010000001.1"/>
</dbReference>
<dbReference type="EMBL" id="BSEN01000003">
    <property type="protein sequence ID" value="GLJ75382.1"/>
    <property type="molecule type" value="Genomic_DNA"/>
</dbReference>
<evidence type="ECO:0000313" key="3">
    <source>
        <dbReference type="Proteomes" id="UP001142372"/>
    </source>
</evidence>
<protein>
    <recommendedName>
        <fullName evidence="4">DUF1049 domain-containing protein</fullName>
    </recommendedName>
</protein>
<proteinExistence type="predicted"/>
<dbReference type="Proteomes" id="UP001142372">
    <property type="component" value="Unassembled WGS sequence"/>
</dbReference>
<dbReference type="AlphaFoldDB" id="A0A9W6H816"/>
<keyword evidence="1" id="KW-0472">Membrane</keyword>
<reference evidence="2" key="2">
    <citation type="submission" date="2023-01" db="EMBL/GenBank/DDBJ databases">
        <authorList>
            <person name="Sun Q."/>
            <person name="Evtushenko L."/>
        </authorList>
    </citation>
    <scope>NUCLEOTIDE SEQUENCE</scope>
    <source>
        <strain evidence="2">VKM Ac-1401</strain>
    </source>
</reference>
<keyword evidence="3" id="KW-1185">Reference proteome</keyword>
<feature type="transmembrane region" description="Helical" evidence="1">
    <location>
        <begin position="58"/>
        <end position="76"/>
    </location>
</feature>